<dbReference type="NCBIfam" id="TIGR00966">
    <property type="entry name" value="transloc_SecF"/>
    <property type="match status" value="1"/>
</dbReference>
<evidence type="ECO:0000256" key="1">
    <source>
        <dbReference type="ARBA" id="ARBA00004651"/>
    </source>
</evidence>
<feature type="domain" description="Protein export membrane protein SecD/SecF C-terminal" evidence="11">
    <location>
        <begin position="112"/>
        <end position="292"/>
    </location>
</feature>
<evidence type="ECO:0000256" key="4">
    <source>
        <dbReference type="ARBA" id="ARBA00022692"/>
    </source>
</evidence>
<feature type="coiled-coil region" evidence="10">
    <location>
        <begin position="45"/>
        <end position="72"/>
    </location>
</feature>
<feature type="transmembrane region" description="Helical" evidence="9">
    <location>
        <begin position="133"/>
        <end position="152"/>
    </location>
</feature>
<evidence type="ECO:0000256" key="6">
    <source>
        <dbReference type="ARBA" id="ARBA00022989"/>
    </source>
</evidence>
<name>A0A0G0V2J2_9BACT</name>
<evidence type="ECO:0000256" key="8">
    <source>
        <dbReference type="ARBA" id="ARBA00023136"/>
    </source>
</evidence>
<evidence type="ECO:0000313" key="13">
    <source>
        <dbReference type="Proteomes" id="UP000034961"/>
    </source>
</evidence>
<keyword evidence="7 9" id="KW-0811">Translocation</keyword>
<keyword evidence="2 9" id="KW-0813">Transport</keyword>
<dbReference type="PRINTS" id="PR01755">
    <property type="entry name" value="SECFTRNLCASE"/>
</dbReference>
<dbReference type="Gene3D" id="1.20.1640.10">
    <property type="entry name" value="Multidrug efflux transporter AcrB transmembrane domain"/>
    <property type="match status" value="1"/>
</dbReference>
<feature type="transmembrane region" description="Helical" evidence="9">
    <location>
        <begin position="263"/>
        <end position="290"/>
    </location>
</feature>
<keyword evidence="5 9" id="KW-0653">Protein transport</keyword>
<evidence type="ECO:0000256" key="5">
    <source>
        <dbReference type="ARBA" id="ARBA00022927"/>
    </source>
</evidence>
<evidence type="ECO:0000259" key="11">
    <source>
        <dbReference type="Pfam" id="PF02355"/>
    </source>
</evidence>
<dbReference type="PATRIC" id="fig|1618474.3.peg.597"/>
<comment type="subcellular location">
    <subcellularLocation>
        <location evidence="1 9">Cell membrane</location>
        <topology evidence="1 9">Multi-pass membrane protein</topology>
    </subcellularLocation>
</comment>
<feature type="transmembrane region" description="Helical" evidence="9">
    <location>
        <begin position="189"/>
        <end position="210"/>
    </location>
</feature>
<evidence type="ECO:0000313" key="12">
    <source>
        <dbReference type="EMBL" id="KKR93966.1"/>
    </source>
</evidence>
<evidence type="ECO:0000256" key="9">
    <source>
        <dbReference type="HAMAP-Rule" id="MF_01464"/>
    </source>
</evidence>
<reference evidence="12 13" key="1">
    <citation type="journal article" date="2015" name="Nature">
        <title>rRNA introns, odd ribosomes, and small enigmatic genomes across a large radiation of phyla.</title>
        <authorList>
            <person name="Brown C.T."/>
            <person name="Hug L.A."/>
            <person name="Thomas B.C."/>
            <person name="Sharon I."/>
            <person name="Castelle C.J."/>
            <person name="Singh A."/>
            <person name="Wilkins M.J."/>
            <person name="Williams K.H."/>
            <person name="Banfield J.F."/>
        </authorList>
    </citation>
    <scope>NUCLEOTIDE SEQUENCE [LARGE SCALE GENOMIC DNA]</scope>
</reference>
<feature type="transmembrane region" description="Helical" evidence="9">
    <location>
        <begin position="159"/>
        <end position="183"/>
    </location>
</feature>
<dbReference type="GO" id="GO:0006605">
    <property type="term" value="P:protein targeting"/>
    <property type="evidence" value="ECO:0007669"/>
    <property type="project" value="UniProtKB-UniRule"/>
</dbReference>
<dbReference type="InterPro" id="IPR005665">
    <property type="entry name" value="SecF_bac"/>
</dbReference>
<protein>
    <recommendedName>
        <fullName evidence="9">Protein-export membrane protein SecF</fullName>
    </recommendedName>
</protein>
<dbReference type="AlphaFoldDB" id="A0A0G0V2J2"/>
<dbReference type="SUPFAM" id="SSF82866">
    <property type="entry name" value="Multidrug efflux transporter AcrB transmembrane domain"/>
    <property type="match status" value="1"/>
</dbReference>
<keyword evidence="10" id="KW-0175">Coiled coil</keyword>
<dbReference type="EMBL" id="LCAN01000016">
    <property type="protein sequence ID" value="KKR93966.1"/>
    <property type="molecule type" value="Genomic_DNA"/>
</dbReference>
<comment type="subunit">
    <text evidence="9">Forms a complex with SecD. Part of the essential Sec protein translocation apparatus which comprises SecA, SecYEG and auxiliary proteins SecDF. Other proteins may also be involved.</text>
</comment>
<dbReference type="PANTHER" id="PTHR30081:SF8">
    <property type="entry name" value="PROTEIN TRANSLOCASE SUBUNIT SECF"/>
    <property type="match status" value="1"/>
</dbReference>
<dbReference type="GO" id="GO:0043952">
    <property type="term" value="P:protein transport by the Sec complex"/>
    <property type="evidence" value="ECO:0007669"/>
    <property type="project" value="UniProtKB-UniRule"/>
</dbReference>
<sequence length="297" mass="32799">MINFLKYRQIYLAISLAVLVPGVYSLLNWGLKPSIDFSGGTVVEITNYELGITNLEDKLKEKNVEIESIRQDNDIITVRTKPIDRSVWEEVKTELATESAQLQTEESTASAGLEELRFETVGPVLGKELLNKTLIAASIAIVVILLYVAWAFKSVTYGISAVIALFHDVLVVTGTFSLLGHFFGVEVDVLFVTALLTTMSFSVHDTIVVFDRIRESIRTEKLPFDATINKALSETMSRSVNNSMTIIFMLLALVLLGGDTVKWFAVALLIGTISGTYSSPFVATPILYLLQSRKHGN</sequence>
<dbReference type="HAMAP" id="MF_01464_B">
    <property type="entry name" value="SecF_B"/>
    <property type="match status" value="1"/>
</dbReference>
<evidence type="ECO:0000256" key="3">
    <source>
        <dbReference type="ARBA" id="ARBA00022475"/>
    </source>
</evidence>
<evidence type="ECO:0000256" key="2">
    <source>
        <dbReference type="ARBA" id="ARBA00022448"/>
    </source>
</evidence>
<evidence type="ECO:0000256" key="10">
    <source>
        <dbReference type="SAM" id="Coils"/>
    </source>
</evidence>
<dbReference type="GO" id="GO:0065002">
    <property type="term" value="P:intracellular protein transmembrane transport"/>
    <property type="evidence" value="ECO:0007669"/>
    <property type="project" value="UniProtKB-UniRule"/>
</dbReference>
<dbReference type="Pfam" id="PF02355">
    <property type="entry name" value="SecD_SecF_C"/>
    <property type="match status" value="1"/>
</dbReference>
<dbReference type="InterPro" id="IPR048634">
    <property type="entry name" value="SecD_SecF_C"/>
</dbReference>
<feature type="transmembrane region" description="Helical" evidence="9">
    <location>
        <begin position="12"/>
        <end position="31"/>
    </location>
</feature>
<dbReference type="PANTHER" id="PTHR30081">
    <property type="entry name" value="PROTEIN-EXPORT MEMBRANE PROTEIN SEC"/>
    <property type="match status" value="1"/>
</dbReference>
<accession>A0A0G0V2J2</accession>
<dbReference type="InterPro" id="IPR022645">
    <property type="entry name" value="SecD/SecF_bac"/>
</dbReference>
<keyword evidence="4 9" id="KW-0812">Transmembrane</keyword>
<evidence type="ECO:0000256" key="7">
    <source>
        <dbReference type="ARBA" id="ARBA00023010"/>
    </source>
</evidence>
<keyword evidence="8 9" id="KW-0472">Membrane</keyword>
<organism evidence="12 13">
    <name type="scientific">Candidatus Roizmanbacteria bacterium GW2011_GWA1_41_13</name>
    <dbReference type="NCBI Taxonomy" id="1618474"/>
    <lineage>
        <taxon>Bacteria</taxon>
        <taxon>Candidatus Roizmaniibacteriota</taxon>
    </lineage>
</organism>
<dbReference type="InterPro" id="IPR022813">
    <property type="entry name" value="SecD/SecF_arch_bac"/>
</dbReference>
<proteinExistence type="inferred from homology"/>
<gene>
    <name evidence="9" type="primary">secF</name>
    <name evidence="12" type="ORF">UU41_C0016G0013</name>
</gene>
<comment type="function">
    <text evidence="9">Part of the Sec protein translocase complex. Interacts with the SecYEG preprotein conducting channel. SecDF uses the proton motive force (PMF) to complete protein translocation after the ATP-dependent function of SecA.</text>
</comment>
<keyword evidence="3 9" id="KW-1003">Cell membrane</keyword>
<feature type="transmembrane region" description="Helical" evidence="9">
    <location>
        <begin position="240"/>
        <end position="257"/>
    </location>
</feature>
<comment type="similarity">
    <text evidence="9">Belongs to the SecD/SecF family. SecF subfamily.</text>
</comment>
<dbReference type="GO" id="GO:0015450">
    <property type="term" value="F:protein-transporting ATPase activity"/>
    <property type="evidence" value="ECO:0007669"/>
    <property type="project" value="InterPro"/>
</dbReference>
<keyword evidence="6 9" id="KW-1133">Transmembrane helix</keyword>
<dbReference type="Proteomes" id="UP000034961">
    <property type="component" value="Unassembled WGS sequence"/>
</dbReference>
<dbReference type="GO" id="GO:0005886">
    <property type="term" value="C:plasma membrane"/>
    <property type="evidence" value="ECO:0007669"/>
    <property type="project" value="UniProtKB-SubCell"/>
</dbReference>
<comment type="caution">
    <text evidence="12">The sequence shown here is derived from an EMBL/GenBank/DDBJ whole genome shotgun (WGS) entry which is preliminary data.</text>
</comment>